<feature type="domain" description="SRR1-like" evidence="3">
    <location>
        <begin position="105"/>
        <end position="292"/>
    </location>
</feature>
<dbReference type="PANTHER" id="PTHR28626">
    <property type="entry name" value="SRR1-LIKE PROTEIN"/>
    <property type="match status" value="1"/>
</dbReference>
<gene>
    <name evidence="4" type="ORF">NliqN6_5276</name>
</gene>
<evidence type="ECO:0000259" key="3">
    <source>
        <dbReference type="Pfam" id="PF07985"/>
    </source>
</evidence>
<feature type="compositionally biased region" description="Basic and acidic residues" evidence="2">
    <location>
        <begin position="42"/>
        <end position="52"/>
    </location>
</feature>
<proteinExistence type="inferred from homology"/>
<name>A0A8H3TXF8_9TREE</name>
<dbReference type="InterPro" id="IPR040044">
    <property type="entry name" value="SRR1L"/>
</dbReference>
<dbReference type="EMBL" id="BLZA01000032">
    <property type="protein sequence ID" value="GHJ88874.1"/>
    <property type="molecule type" value="Genomic_DNA"/>
</dbReference>
<evidence type="ECO:0000313" key="4">
    <source>
        <dbReference type="EMBL" id="GHJ88874.1"/>
    </source>
</evidence>
<comment type="caution">
    <text evidence="4">The sequence shown here is derived from an EMBL/GenBank/DDBJ whole genome shotgun (WGS) entry which is preliminary data.</text>
</comment>
<dbReference type="AlphaFoldDB" id="A0A8H3TXF8"/>
<keyword evidence="5" id="KW-1185">Reference proteome</keyword>
<feature type="compositionally biased region" description="Polar residues" evidence="2">
    <location>
        <begin position="30"/>
        <end position="41"/>
    </location>
</feature>
<sequence length="352" mass="39859">MEDDGFTTVRRSGRRRGNRSPRAPLDHKTSSTISYTNQTTSRPRDRQPTTEQRLEKVLAILETRRRQLLEEEGNSGKGKDRSFVASWTDQLAAIRSILRDAPGEREGQLRFTRIVCLGIGITSESRESQFQFILLDMLQEAFQIPTKEIWVYDPLFTSVEIRLLQSRGYQLIPKNECGKHELDPRHRTLVYMPHCPGKLYDAFVRQNWAERLLGASAVLDGEKTNTSGVSASPRAVLLANDFRGYVENLPRRKVEKELSALYRLTPHLSRIAFPSLPTSHIASNAFNSLVFQYICEGESGKVDWESKPSEGAPTEVASTEVIEGELHIEDHDAPPDEEELSRRLARTVIAKG</sequence>
<dbReference type="PANTHER" id="PTHR28626:SF3">
    <property type="entry name" value="SRR1-LIKE PROTEIN"/>
    <property type="match status" value="1"/>
</dbReference>
<evidence type="ECO:0000256" key="2">
    <source>
        <dbReference type="SAM" id="MobiDB-lite"/>
    </source>
</evidence>
<evidence type="ECO:0000313" key="5">
    <source>
        <dbReference type="Proteomes" id="UP000620104"/>
    </source>
</evidence>
<organism evidence="4 5">
    <name type="scientific">Naganishia liquefaciens</name>
    <dbReference type="NCBI Taxonomy" id="104408"/>
    <lineage>
        <taxon>Eukaryota</taxon>
        <taxon>Fungi</taxon>
        <taxon>Dikarya</taxon>
        <taxon>Basidiomycota</taxon>
        <taxon>Agaricomycotina</taxon>
        <taxon>Tremellomycetes</taxon>
        <taxon>Filobasidiales</taxon>
        <taxon>Filobasidiaceae</taxon>
        <taxon>Naganishia</taxon>
    </lineage>
</organism>
<dbReference type="GO" id="GO:0005737">
    <property type="term" value="C:cytoplasm"/>
    <property type="evidence" value="ECO:0007669"/>
    <property type="project" value="TreeGrafter"/>
</dbReference>
<reference evidence="4" key="1">
    <citation type="submission" date="2020-07" db="EMBL/GenBank/DDBJ databases">
        <title>Draft Genome Sequence of a Deep-Sea Yeast, Naganishia (Cryptococcus) liquefaciens strain N6.</title>
        <authorList>
            <person name="Han Y.W."/>
            <person name="Kajitani R."/>
            <person name="Morimoto H."/>
            <person name="Parhat M."/>
            <person name="Tsubouchi H."/>
            <person name="Bakenova O."/>
            <person name="Ogata M."/>
            <person name="Argunhan B."/>
            <person name="Aoki R."/>
            <person name="Kajiwara S."/>
            <person name="Itoh T."/>
            <person name="Iwasaki H."/>
        </authorList>
    </citation>
    <scope>NUCLEOTIDE SEQUENCE</scope>
    <source>
        <strain evidence="4">N6</strain>
    </source>
</reference>
<dbReference type="Proteomes" id="UP000620104">
    <property type="component" value="Unassembled WGS sequence"/>
</dbReference>
<dbReference type="Pfam" id="PF07985">
    <property type="entry name" value="SRR1"/>
    <property type="match status" value="1"/>
</dbReference>
<dbReference type="GO" id="GO:0005634">
    <property type="term" value="C:nucleus"/>
    <property type="evidence" value="ECO:0007669"/>
    <property type="project" value="TreeGrafter"/>
</dbReference>
<feature type="region of interest" description="Disordered" evidence="2">
    <location>
        <begin position="1"/>
        <end position="52"/>
    </location>
</feature>
<protein>
    <recommendedName>
        <fullName evidence="3">SRR1-like domain-containing protein</fullName>
    </recommendedName>
</protein>
<dbReference type="OrthoDB" id="551431at2759"/>
<comment type="similarity">
    <text evidence="1">Belongs to the SRR1 family.</text>
</comment>
<evidence type="ECO:0000256" key="1">
    <source>
        <dbReference type="ARBA" id="ARBA00009856"/>
    </source>
</evidence>
<accession>A0A8H3TXF8</accession>
<dbReference type="InterPro" id="IPR012942">
    <property type="entry name" value="SRR1-like"/>
</dbReference>